<protein>
    <submittedName>
        <fullName evidence="1">Uncharacterized protein</fullName>
    </submittedName>
</protein>
<reference evidence="1 2" key="1">
    <citation type="submission" date="2019-02" db="EMBL/GenBank/DDBJ databases">
        <title>Deep-cultivation of Planctomycetes and their phenomic and genomic characterization uncovers novel biology.</title>
        <authorList>
            <person name="Wiegand S."/>
            <person name="Jogler M."/>
            <person name="Boedeker C."/>
            <person name="Pinto D."/>
            <person name="Vollmers J."/>
            <person name="Rivas-Marin E."/>
            <person name="Kohn T."/>
            <person name="Peeters S.H."/>
            <person name="Heuer A."/>
            <person name="Rast P."/>
            <person name="Oberbeckmann S."/>
            <person name="Bunk B."/>
            <person name="Jeske O."/>
            <person name="Meyerdierks A."/>
            <person name="Storesund J.E."/>
            <person name="Kallscheuer N."/>
            <person name="Luecker S."/>
            <person name="Lage O.M."/>
            <person name="Pohl T."/>
            <person name="Merkel B.J."/>
            <person name="Hornburger P."/>
            <person name="Mueller R.-W."/>
            <person name="Bruemmer F."/>
            <person name="Labrenz M."/>
            <person name="Spormann A.M."/>
            <person name="Op Den Camp H."/>
            <person name="Overmann J."/>
            <person name="Amann R."/>
            <person name="Jetten M.S.M."/>
            <person name="Mascher T."/>
            <person name="Medema M.H."/>
            <person name="Devos D.P."/>
            <person name="Kaster A.-K."/>
            <person name="Ovreas L."/>
            <person name="Rohde M."/>
            <person name="Galperin M.Y."/>
            <person name="Jogler C."/>
        </authorList>
    </citation>
    <scope>NUCLEOTIDE SEQUENCE [LARGE SCALE GENOMIC DNA]</scope>
    <source>
        <strain evidence="1 2">Pla52n</strain>
    </source>
</reference>
<gene>
    <name evidence="1" type="ORF">Pla52n_25630</name>
</gene>
<accession>A0A5C6AZE8</accession>
<proteinExistence type="predicted"/>
<dbReference type="EMBL" id="SJPN01000003">
    <property type="protein sequence ID" value="TWU04522.1"/>
    <property type="molecule type" value="Genomic_DNA"/>
</dbReference>
<evidence type="ECO:0000313" key="2">
    <source>
        <dbReference type="Proteomes" id="UP000320176"/>
    </source>
</evidence>
<sequence length="91" mass="10491">MEFNCWKNSYNTFGGSALYSPIASLLTVELAGMNYGDAIREIDITANLRSKTRNPLPTLESLFDRFHEYITSLPSVTFRRTKQKLELAWLR</sequence>
<dbReference type="Proteomes" id="UP000320176">
    <property type="component" value="Unassembled WGS sequence"/>
</dbReference>
<dbReference type="AlphaFoldDB" id="A0A5C6AZE8"/>
<keyword evidence="2" id="KW-1185">Reference proteome</keyword>
<evidence type="ECO:0000313" key="1">
    <source>
        <dbReference type="EMBL" id="TWU04522.1"/>
    </source>
</evidence>
<comment type="caution">
    <text evidence="1">The sequence shown here is derived from an EMBL/GenBank/DDBJ whole genome shotgun (WGS) entry which is preliminary data.</text>
</comment>
<name>A0A5C6AZE8_9BACT</name>
<dbReference type="OrthoDB" id="274502at2"/>
<organism evidence="1 2">
    <name type="scientific">Stieleria varia</name>
    <dbReference type="NCBI Taxonomy" id="2528005"/>
    <lineage>
        <taxon>Bacteria</taxon>
        <taxon>Pseudomonadati</taxon>
        <taxon>Planctomycetota</taxon>
        <taxon>Planctomycetia</taxon>
        <taxon>Pirellulales</taxon>
        <taxon>Pirellulaceae</taxon>
        <taxon>Stieleria</taxon>
    </lineage>
</organism>
<dbReference type="RefSeq" id="WP_146519934.1">
    <property type="nucleotide sequence ID" value="NZ_CP151726.1"/>
</dbReference>